<dbReference type="CDD" id="cd01958">
    <property type="entry name" value="HPS_like"/>
    <property type="match status" value="1"/>
</dbReference>
<reference evidence="4 5" key="1">
    <citation type="journal article" date="2023" name="Plants (Basel)">
        <title>Bridging the Gap: Combining Genomics and Transcriptomics Approaches to Understand Stylosanthes scabra, an Orphan Legume from the Brazilian Caatinga.</title>
        <authorList>
            <person name="Ferreira-Neto J.R.C."/>
            <person name="da Silva M.D."/>
            <person name="Binneck E."/>
            <person name="de Melo N.F."/>
            <person name="da Silva R.H."/>
            <person name="de Melo A.L.T.M."/>
            <person name="Pandolfi V."/>
            <person name="Bustamante F.O."/>
            <person name="Brasileiro-Vidal A.C."/>
            <person name="Benko-Iseppon A.M."/>
        </authorList>
    </citation>
    <scope>NUCLEOTIDE SEQUENCE [LARGE SCALE GENOMIC DNA]</scope>
    <source>
        <tissue evidence="4">Leaves</tissue>
    </source>
</reference>
<feature type="chain" id="PRO_5046316228" description="Bifunctional inhibitor/plant lipid transfer protein/seed storage helical domain-containing protein" evidence="2">
    <location>
        <begin position="40"/>
        <end position="143"/>
    </location>
</feature>
<organism evidence="4 5">
    <name type="scientific">Stylosanthes scabra</name>
    <dbReference type="NCBI Taxonomy" id="79078"/>
    <lineage>
        <taxon>Eukaryota</taxon>
        <taxon>Viridiplantae</taxon>
        <taxon>Streptophyta</taxon>
        <taxon>Embryophyta</taxon>
        <taxon>Tracheophyta</taxon>
        <taxon>Spermatophyta</taxon>
        <taxon>Magnoliopsida</taxon>
        <taxon>eudicotyledons</taxon>
        <taxon>Gunneridae</taxon>
        <taxon>Pentapetalae</taxon>
        <taxon>rosids</taxon>
        <taxon>fabids</taxon>
        <taxon>Fabales</taxon>
        <taxon>Fabaceae</taxon>
        <taxon>Papilionoideae</taxon>
        <taxon>50 kb inversion clade</taxon>
        <taxon>dalbergioids sensu lato</taxon>
        <taxon>Dalbergieae</taxon>
        <taxon>Pterocarpus clade</taxon>
        <taxon>Stylosanthes</taxon>
    </lineage>
</organism>
<dbReference type="InterPro" id="IPR027923">
    <property type="entry name" value="Hydrophob_seed_dom"/>
</dbReference>
<keyword evidence="5" id="KW-1185">Reference proteome</keyword>
<dbReference type="InterPro" id="IPR036312">
    <property type="entry name" value="Bifun_inhib/LTP/seed_sf"/>
</dbReference>
<dbReference type="Pfam" id="PF14547">
    <property type="entry name" value="Hydrophob_seed"/>
    <property type="match status" value="1"/>
</dbReference>
<evidence type="ECO:0000313" key="4">
    <source>
        <dbReference type="EMBL" id="MED6155925.1"/>
    </source>
</evidence>
<gene>
    <name evidence="4" type="ORF">PIB30_009987</name>
</gene>
<evidence type="ECO:0000259" key="3">
    <source>
        <dbReference type="SMART" id="SM00499"/>
    </source>
</evidence>
<feature type="signal peptide" evidence="2">
    <location>
        <begin position="1"/>
        <end position="39"/>
    </location>
</feature>
<dbReference type="PANTHER" id="PTHR31731">
    <property type="match status" value="1"/>
</dbReference>
<evidence type="ECO:0000256" key="1">
    <source>
        <dbReference type="ARBA" id="ARBA00008965"/>
    </source>
</evidence>
<comment type="similarity">
    <text evidence="1">Belongs to the plant LTP family. PEARLI1 subfamily.</text>
</comment>
<dbReference type="InterPro" id="IPR051636">
    <property type="entry name" value="Plant_LTP/defense-related"/>
</dbReference>
<keyword evidence="2" id="KW-0732">Signal</keyword>
<name>A0ABU6U432_9FABA</name>
<dbReference type="SMART" id="SM00499">
    <property type="entry name" value="AAI"/>
    <property type="match status" value="1"/>
</dbReference>
<dbReference type="EMBL" id="JASCZI010120852">
    <property type="protein sequence ID" value="MED6155925.1"/>
    <property type="molecule type" value="Genomic_DNA"/>
</dbReference>
<protein>
    <recommendedName>
        <fullName evidence="3">Bifunctional inhibitor/plant lipid transfer protein/seed storage helical domain-containing protein</fullName>
    </recommendedName>
</protein>
<dbReference type="Proteomes" id="UP001341840">
    <property type="component" value="Unassembled WGS sequence"/>
</dbReference>
<dbReference type="InterPro" id="IPR016140">
    <property type="entry name" value="Bifunc_inhib/LTP/seed_store"/>
</dbReference>
<accession>A0ABU6U432</accession>
<feature type="domain" description="Bifunctional inhibitor/plant lipid transfer protein/seed storage helical" evidence="3">
    <location>
        <begin position="61"/>
        <end position="142"/>
    </location>
</feature>
<comment type="caution">
    <text evidence="4">The sequence shown here is derived from an EMBL/GenBank/DDBJ whole genome shotgun (WGS) entry which is preliminary data.</text>
</comment>
<proteinExistence type="inferred from homology"/>
<dbReference type="Gene3D" id="1.10.110.10">
    <property type="entry name" value="Plant lipid-transfer and hydrophobic proteins"/>
    <property type="match status" value="1"/>
</dbReference>
<evidence type="ECO:0000313" key="5">
    <source>
        <dbReference type="Proteomes" id="UP001341840"/>
    </source>
</evidence>
<dbReference type="SUPFAM" id="SSF47699">
    <property type="entry name" value="Bifunctional inhibitor/lipid-transfer protein/seed storage 2S albumin"/>
    <property type="match status" value="1"/>
</dbReference>
<evidence type="ECO:0000256" key="2">
    <source>
        <dbReference type="SAM" id="SignalP"/>
    </source>
</evidence>
<sequence length="143" mass="14985">MAADGSNDPDGYPMALNTTKLFATILVLSLLSAPLMSNAGRTCKPTPTPSSPALPKDNKKCPQDALRLEVCADVLGLVNVIIGTPASSKCCALLQGLVDFEAAICLCTSIKANVLGINLDVPITLSWILSACQKSIPSDFQCY</sequence>